<dbReference type="InterPro" id="IPR001810">
    <property type="entry name" value="F-box_dom"/>
</dbReference>
<comment type="caution">
    <text evidence="2">The sequence shown here is derived from an EMBL/GenBank/DDBJ whole genome shotgun (WGS) entry which is preliminary data.</text>
</comment>
<organism evidence="2 3">
    <name type="scientific">Mycena albidolilacea</name>
    <dbReference type="NCBI Taxonomy" id="1033008"/>
    <lineage>
        <taxon>Eukaryota</taxon>
        <taxon>Fungi</taxon>
        <taxon>Dikarya</taxon>
        <taxon>Basidiomycota</taxon>
        <taxon>Agaricomycotina</taxon>
        <taxon>Agaricomycetes</taxon>
        <taxon>Agaricomycetidae</taxon>
        <taxon>Agaricales</taxon>
        <taxon>Marasmiineae</taxon>
        <taxon>Mycenaceae</taxon>
        <taxon>Mycena</taxon>
    </lineage>
</organism>
<sequence>MSNALVVVMSTPELLELTLSHLPMRDLLVTAPLVSKTWQALTLTPALQRALFFQPDPSSLSVHNPLLVELSRPSSLCRKARTAGRGRTPSPSA</sequence>
<gene>
    <name evidence="2" type="ORF">DFH08DRAFT_865784</name>
</gene>
<dbReference type="InterPro" id="IPR036047">
    <property type="entry name" value="F-box-like_dom_sf"/>
</dbReference>
<evidence type="ECO:0000259" key="1">
    <source>
        <dbReference type="Pfam" id="PF00646"/>
    </source>
</evidence>
<name>A0AAD7A2L8_9AGAR</name>
<keyword evidence="3" id="KW-1185">Reference proteome</keyword>
<dbReference type="Pfam" id="PF00646">
    <property type="entry name" value="F-box"/>
    <property type="match status" value="1"/>
</dbReference>
<reference evidence="2" key="1">
    <citation type="submission" date="2023-03" db="EMBL/GenBank/DDBJ databases">
        <title>Massive genome expansion in bonnet fungi (Mycena s.s.) driven by repeated elements and novel gene families across ecological guilds.</title>
        <authorList>
            <consortium name="Lawrence Berkeley National Laboratory"/>
            <person name="Harder C.B."/>
            <person name="Miyauchi S."/>
            <person name="Viragh M."/>
            <person name="Kuo A."/>
            <person name="Thoen E."/>
            <person name="Andreopoulos B."/>
            <person name="Lu D."/>
            <person name="Skrede I."/>
            <person name="Drula E."/>
            <person name="Henrissat B."/>
            <person name="Morin E."/>
            <person name="Kohler A."/>
            <person name="Barry K."/>
            <person name="LaButti K."/>
            <person name="Morin E."/>
            <person name="Salamov A."/>
            <person name="Lipzen A."/>
            <person name="Mereny Z."/>
            <person name="Hegedus B."/>
            <person name="Baldrian P."/>
            <person name="Stursova M."/>
            <person name="Weitz H."/>
            <person name="Taylor A."/>
            <person name="Grigoriev I.V."/>
            <person name="Nagy L.G."/>
            <person name="Martin F."/>
            <person name="Kauserud H."/>
        </authorList>
    </citation>
    <scope>NUCLEOTIDE SEQUENCE</scope>
    <source>
        <strain evidence="2">CBHHK002</strain>
    </source>
</reference>
<dbReference type="Proteomes" id="UP001218218">
    <property type="component" value="Unassembled WGS sequence"/>
</dbReference>
<evidence type="ECO:0000313" key="2">
    <source>
        <dbReference type="EMBL" id="KAJ7348323.1"/>
    </source>
</evidence>
<dbReference type="EMBL" id="JARIHO010000017">
    <property type="protein sequence ID" value="KAJ7348323.1"/>
    <property type="molecule type" value="Genomic_DNA"/>
</dbReference>
<dbReference type="SUPFAM" id="SSF81383">
    <property type="entry name" value="F-box domain"/>
    <property type="match status" value="1"/>
</dbReference>
<accession>A0AAD7A2L8</accession>
<protein>
    <recommendedName>
        <fullName evidence="1">F-box domain-containing protein</fullName>
    </recommendedName>
</protein>
<feature type="domain" description="F-box" evidence="1">
    <location>
        <begin position="12"/>
        <end position="43"/>
    </location>
</feature>
<dbReference type="AlphaFoldDB" id="A0AAD7A2L8"/>
<proteinExistence type="predicted"/>
<evidence type="ECO:0000313" key="3">
    <source>
        <dbReference type="Proteomes" id="UP001218218"/>
    </source>
</evidence>